<comment type="subcellular location">
    <subcellularLocation>
        <location evidence="1">Endomembrane system</location>
        <topology evidence="1">Multi-pass membrane protein</topology>
    </subcellularLocation>
</comment>
<keyword evidence="4 5" id="KW-0472">Membrane</keyword>
<dbReference type="Proteomes" id="UP000177103">
    <property type="component" value="Unassembled WGS sequence"/>
</dbReference>
<dbReference type="GO" id="GO:0012505">
    <property type="term" value="C:endomembrane system"/>
    <property type="evidence" value="ECO:0007669"/>
    <property type="project" value="UniProtKB-SubCell"/>
</dbReference>
<feature type="transmembrane region" description="Helical" evidence="5">
    <location>
        <begin position="23"/>
        <end position="45"/>
    </location>
</feature>
<reference evidence="6 7" key="1">
    <citation type="journal article" date="2016" name="Nat. Commun.">
        <title>Thousands of microbial genomes shed light on interconnected biogeochemical processes in an aquifer system.</title>
        <authorList>
            <person name="Anantharaman K."/>
            <person name="Brown C.T."/>
            <person name="Hug L.A."/>
            <person name="Sharon I."/>
            <person name="Castelle C.J."/>
            <person name="Probst A.J."/>
            <person name="Thomas B.C."/>
            <person name="Singh A."/>
            <person name="Wilkins M.J."/>
            <person name="Karaoz U."/>
            <person name="Brodie E.L."/>
            <person name="Williams K.H."/>
            <person name="Hubbard S.S."/>
            <person name="Banfield J.F."/>
        </authorList>
    </citation>
    <scope>NUCLEOTIDE SEQUENCE [LARGE SCALE GENOMIC DNA]</scope>
</reference>
<name>A0A1G1WAH9_9BACT</name>
<evidence type="ECO:0000256" key="1">
    <source>
        <dbReference type="ARBA" id="ARBA00004127"/>
    </source>
</evidence>
<evidence type="ECO:0000313" key="6">
    <source>
        <dbReference type="EMBL" id="OGY24702.1"/>
    </source>
</evidence>
<feature type="transmembrane region" description="Helical" evidence="5">
    <location>
        <begin position="51"/>
        <end position="71"/>
    </location>
</feature>
<sequence length="236" mass="26074">MRKKDLYHEAAHNPLGGKFIRDLVFGANDGVVTMIGFLTGISGAISETPTILISGIIVIISGAVSMALGNYQAVKSQKEFYKSQREIEKEEIEEEPEEEVEEVRNIYEEMGFSKGEVDLLTKKVTSDKRLWAEVMLRDELGLLPETYIDPLKSGLWIGGAYILAGLPPILPYFFSENVRVSLFWSVLVSLLILFLTGTVRARLTRRKPILVGFEVVLIGSVAALIGFLVGQVVPSA</sequence>
<evidence type="ECO:0000256" key="5">
    <source>
        <dbReference type="SAM" id="Phobius"/>
    </source>
</evidence>
<dbReference type="EMBL" id="MHCQ01000017">
    <property type="protein sequence ID" value="OGY24702.1"/>
    <property type="molecule type" value="Genomic_DNA"/>
</dbReference>
<dbReference type="Pfam" id="PF01988">
    <property type="entry name" value="VIT1"/>
    <property type="match status" value="1"/>
</dbReference>
<evidence type="ECO:0000256" key="4">
    <source>
        <dbReference type="ARBA" id="ARBA00023136"/>
    </source>
</evidence>
<evidence type="ECO:0000313" key="7">
    <source>
        <dbReference type="Proteomes" id="UP000177103"/>
    </source>
</evidence>
<dbReference type="PANTHER" id="PTHR31851">
    <property type="entry name" value="FE(2+)/MN(2+) TRANSPORTER PCL1"/>
    <property type="match status" value="1"/>
</dbReference>
<gene>
    <name evidence="6" type="ORF">A2Y57_00505</name>
</gene>
<dbReference type="GO" id="GO:0030026">
    <property type="term" value="P:intracellular manganese ion homeostasis"/>
    <property type="evidence" value="ECO:0007669"/>
    <property type="project" value="InterPro"/>
</dbReference>
<dbReference type="GO" id="GO:0005384">
    <property type="term" value="F:manganese ion transmembrane transporter activity"/>
    <property type="evidence" value="ECO:0007669"/>
    <property type="project" value="InterPro"/>
</dbReference>
<accession>A0A1G1WAH9</accession>
<evidence type="ECO:0000256" key="3">
    <source>
        <dbReference type="ARBA" id="ARBA00022989"/>
    </source>
</evidence>
<keyword evidence="3 5" id="KW-1133">Transmembrane helix</keyword>
<feature type="transmembrane region" description="Helical" evidence="5">
    <location>
        <begin position="180"/>
        <end position="199"/>
    </location>
</feature>
<organism evidence="6 7">
    <name type="scientific">Candidatus Woykebacteria bacterium RBG_13_40_7b</name>
    <dbReference type="NCBI Taxonomy" id="1802594"/>
    <lineage>
        <taxon>Bacteria</taxon>
        <taxon>Candidatus Woykeibacteriota</taxon>
    </lineage>
</organism>
<dbReference type="AlphaFoldDB" id="A0A1G1WAH9"/>
<evidence type="ECO:0008006" key="8">
    <source>
        <dbReference type="Google" id="ProtNLM"/>
    </source>
</evidence>
<feature type="transmembrane region" description="Helical" evidence="5">
    <location>
        <begin position="211"/>
        <end position="233"/>
    </location>
</feature>
<evidence type="ECO:0000256" key="2">
    <source>
        <dbReference type="ARBA" id="ARBA00022692"/>
    </source>
</evidence>
<protein>
    <recommendedName>
        <fullName evidence="8">Iron transporter</fullName>
    </recommendedName>
</protein>
<proteinExistence type="predicted"/>
<comment type="caution">
    <text evidence="6">The sequence shown here is derived from an EMBL/GenBank/DDBJ whole genome shotgun (WGS) entry which is preliminary data.</text>
</comment>
<keyword evidence="2 5" id="KW-0812">Transmembrane</keyword>
<feature type="transmembrane region" description="Helical" evidence="5">
    <location>
        <begin position="155"/>
        <end position="174"/>
    </location>
</feature>
<dbReference type="InterPro" id="IPR008217">
    <property type="entry name" value="Ccc1_fam"/>
</dbReference>